<organism evidence="5 6">
    <name type="scientific">Streptomyces pyxinae</name>
    <dbReference type="NCBI Taxonomy" id="2970734"/>
    <lineage>
        <taxon>Bacteria</taxon>
        <taxon>Bacillati</taxon>
        <taxon>Actinomycetota</taxon>
        <taxon>Actinomycetes</taxon>
        <taxon>Kitasatosporales</taxon>
        <taxon>Streptomycetaceae</taxon>
        <taxon>Streptomyces</taxon>
    </lineage>
</organism>
<dbReference type="PANTHER" id="PTHR35344:SF4">
    <property type="entry name" value="GAS VESICLE PROTEIN A1"/>
    <property type="match status" value="1"/>
</dbReference>
<keyword evidence="1" id="KW-0304">Gas vesicle</keyword>
<evidence type="ECO:0000256" key="2">
    <source>
        <dbReference type="ARBA" id="ARBA00035108"/>
    </source>
</evidence>
<gene>
    <name evidence="5" type="ORF">NX801_23300</name>
</gene>
<proteinExistence type="inferred from homology"/>
<dbReference type="InterPro" id="IPR018493">
    <property type="entry name" value="GvpA-like_CS"/>
</dbReference>
<dbReference type="PROSITE" id="PS00234">
    <property type="entry name" value="GAS_VESICLE_A_1"/>
    <property type="match status" value="1"/>
</dbReference>
<dbReference type="Pfam" id="PF00741">
    <property type="entry name" value="Gas_vesicle"/>
    <property type="match status" value="1"/>
</dbReference>
<feature type="region of interest" description="Disordered" evidence="4">
    <location>
        <begin position="136"/>
        <end position="184"/>
    </location>
</feature>
<comment type="caution">
    <text evidence="5">The sequence shown here is derived from an EMBL/GenBank/DDBJ whole genome shotgun (WGS) entry which is preliminary data.</text>
</comment>
<evidence type="ECO:0000313" key="6">
    <source>
        <dbReference type="Proteomes" id="UP001431313"/>
    </source>
</evidence>
<comment type="subcellular location">
    <subcellularLocation>
        <location evidence="2">Gas vesicle</location>
    </subcellularLocation>
</comment>
<dbReference type="Proteomes" id="UP001431313">
    <property type="component" value="Unassembled WGS sequence"/>
</dbReference>
<evidence type="ECO:0000256" key="3">
    <source>
        <dbReference type="ARBA" id="ARBA00035646"/>
    </source>
</evidence>
<evidence type="ECO:0000256" key="1">
    <source>
        <dbReference type="ARBA" id="ARBA00022987"/>
    </source>
</evidence>
<sequence length="184" mass="20016">MTEPLPRDFGGYPSRAAPAYGQGSSANLADILERVLDKGIVIAGDIRINLLDIELLTIKLRLLVASVDKAKEMGIDWWEHDPALSSRARNRSGLAAENARLRAELDALRTGREVLPDADTTAGARTLTGAVPADEDAEVLGAASEERTGERIREAEAGERAERRPARRRRPAAGPRRPREEPPP</sequence>
<accession>A0ABT2CM60</accession>
<dbReference type="PANTHER" id="PTHR35344">
    <property type="entry name" value="GAS VESICLE STRUCTURAL PROTEIN 2-RELATED"/>
    <property type="match status" value="1"/>
</dbReference>
<name>A0ABT2CM60_9ACTN</name>
<reference evidence="5" key="1">
    <citation type="submission" date="2022-08" db="EMBL/GenBank/DDBJ databases">
        <authorList>
            <person name="Somphong A."/>
            <person name="Phongsopitanun W."/>
        </authorList>
    </citation>
    <scope>NUCLEOTIDE SEQUENCE</scope>
    <source>
        <strain evidence="5">LP05-1</strain>
    </source>
</reference>
<dbReference type="InterPro" id="IPR050530">
    <property type="entry name" value="GvpA"/>
</dbReference>
<evidence type="ECO:0000256" key="4">
    <source>
        <dbReference type="SAM" id="MobiDB-lite"/>
    </source>
</evidence>
<evidence type="ECO:0000313" key="5">
    <source>
        <dbReference type="EMBL" id="MCS0638532.1"/>
    </source>
</evidence>
<feature type="compositionally biased region" description="Basic and acidic residues" evidence="4">
    <location>
        <begin position="144"/>
        <end position="164"/>
    </location>
</feature>
<dbReference type="EMBL" id="JANUGQ010000023">
    <property type="protein sequence ID" value="MCS0638532.1"/>
    <property type="molecule type" value="Genomic_DNA"/>
</dbReference>
<dbReference type="RefSeq" id="WP_258789825.1">
    <property type="nucleotide sequence ID" value="NZ_JANUGQ010000023.1"/>
</dbReference>
<protein>
    <submittedName>
        <fullName evidence="5">Gas vesicle protein</fullName>
    </submittedName>
</protein>
<comment type="similarity">
    <text evidence="3">Belongs to the gas vesicle GvpA family.</text>
</comment>
<keyword evidence="6" id="KW-1185">Reference proteome</keyword>
<dbReference type="InterPro" id="IPR000638">
    <property type="entry name" value="Gas-vesicle_GvpA-like"/>
</dbReference>